<dbReference type="STRING" id="1472378.AU381_26660"/>
<sequence length="336" mass="35215">MTTSNFAAMDDRLDRLVNLDLGGRGVEHLSAATRLLLGASPVGAAADKLAALNHEDVVLVTTGSVSRAWISPEIGENDGPAGLAAVVRAISLSRKALCVVLAEATLIEPIGKLMTTAGLTVVPVEQAKIAARDKSLAVVSLLPFTTKDEDAPAEACRILDELNPVLLFSTERVGRNADGIYCSMRGVDYGMDRARIDYVFDEANKRGVLTVAVGDGGNEIGMGAIKEAVHKHVRFGDARPEGGAGIGAMTGSDILVTAAVSNWGCYAIVGALAARLKDIRLLHKPEMEATLLKRGVDIGLINSVDGLIDANVDGIPLSTHLAISEIIEGIVRPALR</sequence>
<dbReference type="Gene3D" id="3.90.1640.20">
    <property type="entry name" value="TON_0340"/>
    <property type="match status" value="1"/>
</dbReference>
<proteinExistence type="predicted"/>
<dbReference type="InterPro" id="IPR025504">
    <property type="entry name" value="GLUCM_C"/>
</dbReference>
<keyword evidence="3" id="KW-1185">Reference proteome</keyword>
<dbReference type="PANTHER" id="PTHR32022">
    <property type="entry name" value="D-GLUTAMATE CYCLASE, MITOCHONDRIAL"/>
    <property type="match status" value="1"/>
</dbReference>
<comment type="caution">
    <text evidence="2">The sequence shown here is derived from an EMBL/GenBank/DDBJ whole genome shotgun (WGS) entry which is preliminary data.</text>
</comment>
<accession>A0A178YD03</accession>
<feature type="domain" description="D-glutamate cyclase-like C-terminal" evidence="1">
    <location>
        <begin position="13"/>
        <end position="323"/>
    </location>
</feature>
<evidence type="ECO:0000313" key="3">
    <source>
        <dbReference type="Proteomes" id="UP000094025"/>
    </source>
</evidence>
<name>A0A178YD03_9HYPH</name>
<dbReference type="PANTHER" id="PTHR32022:SF10">
    <property type="entry name" value="D-GLUTAMATE CYCLASE, MITOCHONDRIAL"/>
    <property type="match status" value="1"/>
</dbReference>
<dbReference type="EMBL" id="LPUX01000040">
    <property type="protein sequence ID" value="OAP45261.1"/>
    <property type="molecule type" value="Genomic_DNA"/>
</dbReference>
<protein>
    <recommendedName>
        <fullName evidence="1">D-glutamate cyclase-like C-terminal domain-containing protein</fullName>
    </recommendedName>
</protein>
<gene>
    <name evidence="2" type="ORF">AU381_26660</name>
</gene>
<reference evidence="2 3" key="1">
    <citation type="journal article" date="2016" name="Int. J. Syst. Evol. Microbiol.">
        <title>Ensifer glycinis sp. nov., an novel rhizobial species associated with Glycine spp.</title>
        <authorList>
            <person name="Yan H."/>
            <person name="Yan J."/>
            <person name="Sui X.H."/>
            <person name="Wang E.T."/>
            <person name="Chen W.X."/>
            <person name="Zhang X.X."/>
            <person name="Chen W.F."/>
        </authorList>
    </citation>
    <scope>NUCLEOTIDE SEQUENCE [LARGE SCALE GENOMIC DNA]</scope>
    <source>
        <strain evidence="2 3">CCBAU 23380</strain>
    </source>
</reference>
<organism evidence="2 3">
    <name type="scientific">Sinorhizobium glycinis</name>
    <dbReference type="NCBI Taxonomy" id="1472378"/>
    <lineage>
        <taxon>Bacteria</taxon>
        <taxon>Pseudomonadati</taxon>
        <taxon>Pseudomonadota</taxon>
        <taxon>Alphaproteobacteria</taxon>
        <taxon>Hyphomicrobiales</taxon>
        <taxon>Rhizobiaceae</taxon>
        <taxon>Sinorhizobium/Ensifer group</taxon>
        <taxon>Sinorhizobium</taxon>
    </lineage>
</organism>
<dbReference type="Proteomes" id="UP000094025">
    <property type="component" value="Unassembled WGS sequence"/>
</dbReference>
<dbReference type="AlphaFoldDB" id="A0A178YD03"/>
<dbReference type="Pfam" id="PF14336">
    <property type="entry name" value="GLUCM-like_C"/>
    <property type="match status" value="1"/>
</dbReference>
<evidence type="ECO:0000259" key="1">
    <source>
        <dbReference type="Pfam" id="PF14336"/>
    </source>
</evidence>
<dbReference type="OrthoDB" id="1668885at2"/>
<evidence type="ECO:0000313" key="2">
    <source>
        <dbReference type="EMBL" id="OAP45261.1"/>
    </source>
</evidence>